<gene>
    <name evidence="1" type="ORF">LVIROSA_LOCUS39106</name>
</gene>
<dbReference type="Proteomes" id="UP001157418">
    <property type="component" value="Unassembled WGS sequence"/>
</dbReference>
<organism evidence="1 2">
    <name type="scientific">Lactuca virosa</name>
    <dbReference type="NCBI Taxonomy" id="75947"/>
    <lineage>
        <taxon>Eukaryota</taxon>
        <taxon>Viridiplantae</taxon>
        <taxon>Streptophyta</taxon>
        <taxon>Embryophyta</taxon>
        <taxon>Tracheophyta</taxon>
        <taxon>Spermatophyta</taxon>
        <taxon>Magnoliopsida</taxon>
        <taxon>eudicotyledons</taxon>
        <taxon>Gunneridae</taxon>
        <taxon>Pentapetalae</taxon>
        <taxon>asterids</taxon>
        <taxon>campanulids</taxon>
        <taxon>Asterales</taxon>
        <taxon>Asteraceae</taxon>
        <taxon>Cichorioideae</taxon>
        <taxon>Cichorieae</taxon>
        <taxon>Lactucinae</taxon>
        <taxon>Lactuca</taxon>
    </lineage>
</organism>
<sequence length="88" mass="10061">MIGVFSLAAHARPSSSVCLHHSGQLTSPPMSFLTLLSSDIEFSVLSLYAILYGQFWFFKQPDFDSTFVVNRYKCNRKYDGFDLKENIK</sequence>
<keyword evidence="2" id="KW-1185">Reference proteome</keyword>
<reference evidence="1 2" key="1">
    <citation type="submission" date="2022-01" db="EMBL/GenBank/DDBJ databases">
        <authorList>
            <person name="Xiong W."/>
            <person name="Schranz E."/>
        </authorList>
    </citation>
    <scope>NUCLEOTIDE SEQUENCE [LARGE SCALE GENOMIC DNA]</scope>
</reference>
<comment type="caution">
    <text evidence="1">The sequence shown here is derived from an EMBL/GenBank/DDBJ whole genome shotgun (WGS) entry which is preliminary data.</text>
</comment>
<dbReference type="EMBL" id="CAKMRJ010005745">
    <property type="protein sequence ID" value="CAH1453897.1"/>
    <property type="molecule type" value="Genomic_DNA"/>
</dbReference>
<evidence type="ECO:0000313" key="1">
    <source>
        <dbReference type="EMBL" id="CAH1453897.1"/>
    </source>
</evidence>
<name>A0AAU9PVA0_9ASTR</name>
<protein>
    <submittedName>
        <fullName evidence="1">Uncharacterized protein</fullName>
    </submittedName>
</protein>
<dbReference type="AlphaFoldDB" id="A0AAU9PVA0"/>
<evidence type="ECO:0000313" key="2">
    <source>
        <dbReference type="Proteomes" id="UP001157418"/>
    </source>
</evidence>
<accession>A0AAU9PVA0</accession>
<proteinExistence type="predicted"/>